<dbReference type="PANTHER" id="PTHR24292">
    <property type="entry name" value="CYTOCHROME P450"/>
    <property type="match status" value="1"/>
</dbReference>
<sequence length="604" mass="67827">MNTNTAGYPQLSEAEMTSMPAHTGYVQHGQLPMAQQQTIIVTAPSFGTHNATVTCSNCGNNVQTKTEKHPSVVAWISSVALCCLGCCVAFLIYYLFFTKPRSPEWWKEHGIPEIDPSTTISSFDLFLGKKTIVDKDAFVYNKMGPFCGVVESSSPIILLKDLDVMKKILIKDFDHFVDRRNAFPIVDKNSVMNKFVASVEGEEWKNLRQSLSPSFTTGKIRRMMEHFNSVGLEWIEMLRSKAKESGSTKIDVLSTMNQYIIEVIAQSVFAMKTGTIQNPNTIFAQKAARLGSMGRLTDIIKMSLSPRYPKVFEMLGIEVMDQEALSFFVKILRQSLEARLKGEVPKRNDFQQLLIDARKGELKPVGNDELDTFEKEAEIKSYKLSSMDKSKILTDDVIVAQSVLFFLAGFTGVASFITMATYCLAMHQDVQEKLREEVEPAVKEDGSISYDDVAQLPYLDMVASEVLRKFPGQLRLERVCAKDYHDPESGLVVKKDTVVVIPVHAIHHDKNTIKIQTNLIQNISALRTREKGILLLTCLLELVCPRNCIGKRIALIESQAIIAHLVHNFRIEPTEKTPSPLQARFIGNLPFPPKDLELKLTPLK</sequence>
<evidence type="ECO:0000313" key="16">
    <source>
        <dbReference type="EMBL" id="ODM94191.1"/>
    </source>
</evidence>
<dbReference type="Gene3D" id="1.10.630.10">
    <property type="entry name" value="Cytochrome P450"/>
    <property type="match status" value="2"/>
</dbReference>
<evidence type="ECO:0000256" key="9">
    <source>
        <dbReference type="ARBA" id="ARBA00023002"/>
    </source>
</evidence>
<evidence type="ECO:0000256" key="5">
    <source>
        <dbReference type="ARBA" id="ARBA00022617"/>
    </source>
</evidence>
<feature type="transmembrane region" description="Helical" evidence="14">
    <location>
        <begin position="72"/>
        <end position="96"/>
    </location>
</feature>
<keyword evidence="8" id="KW-0492">Microsome</keyword>
<evidence type="ECO:0000256" key="4">
    <source>
        <dbReference type="ARBA" id="ARBA00010617"/>
    </source>
</evidence>
<accession>A0A1D2MMU2</accession>
<dbReference type="GO" id="GO:0005506">
    <property type="term" value="F:iron ion binding"/>
    <property type="evidence" value="ECO:0007669"/>
    <property type="project" value="InterPro"/>
</dbReference>
<comment type="subcellular location">
    <subcellularLocation>
        <location evidence="3">Endoplasmic reticulum membrane</location>
        <topology evidence="3">Peripheral membrane protein</topology>
    </subcellularLocation>
    <subcellularLocation>
        <location evidence="2">Microsome membrane</location>
        <topology evidence="2">Peripheral membrane protein</topology>
    </subcellularLocation>
</comment>
<dbReference type="Pfam" id="PF00067">
    <property type="entry name" value="p450"/>
    <property type="match status" value="2"/>
</dbReference>
<reference evidence="16 17" key="1">
    <citation type="journal article" date="2016" name="Genome Biol. Evol.">
        <title>Gene Family Evolution Reflects Adaptation to Soil Environmental Stressors in the Genome of the Collembolan Orchesella cincta.</title>
        <authorList>
            <person name="Faddeeva-Vakhrusheva A."/>
            <person name="Derks M.F."/>
            <person name="Anvar S.Y."/>
            <person name="Agamennone V."/>
            <person name="Suring W."/>
            <person name="Smit S."/>
            <person name="van Straalen N.M."/>
            <person name="Roelofs D."/>
        </authorList>
    </citation>
    <scope>NUCLEOTIDE SEQUENCE [LARGE SCALE GENOMIC DNA]</scope>
    <source>
        <tissue evidence="16">Mixed pool</tissue>
    </source>
</reference>
<keyword evidence="12 14" id="KW-0472">Membrane</keyword>
<comment type="cofactor">
    <cofactor evidence="1 13">
        <name>heme</name>
        <dbReference type="ChEBI" id="CHEBI:30413"/>
    </cofactor>
</comment>
<comment type="caution">
    <text evidence="16">The sequence shown here is derived from an EMBL/GenBank/DDBJ whole genome shotgun (WGS) entry which is preliminary data.</text>
</comment>
<keyword evidence="5 13" id="KW-0349">Heme</keyword>
<dbReference type="Pfam" id="PF10601">
    <property type="entry name" value="zf-LITAF-like"/>
    <property type="match status" value="1"/>
</dbReference>
<dbReference type="InterPro" id="IPR050476">
    <property type="entry name" value="Insect_CytP450_Detox"/>
</dbReference>
<dbReference type="InterPro" id="IPR036396">
    <property type="entry name" value="Cyt_P450_sf"/>
</dbReference>
<protein>
    <submittedName>
        <fullName evidence="16">Cytochrome P450 3A9</fullName>
    </submittedName>
</protein>
<dbReference type="EMBL" id="LJIJ01000844">
    <property type="protein sequence ID" value="ODM94191.1"/>
    <property type="molecule type" value="Genomic_DNA"/>
</dbReference>
<gene>
    <name evidence="16" type="ORF">Ocin01_12486</name>
</gene>
<evidence type="ECO:0000256" key="14">
    <source>
        <dbReference type="SAM" id="Phobius"/>
    </source>
</evidence>
<dbReference type="GO" id="GO:0020037">
    <property type="term" value="F:heme binding"/>
    <property type="evidence" value="ECO:0007669"/>
    <property type="project" value="InterPro"/>
</dbReference>
<evidence type="ECO:0000259" key="15">
    <source>
        <dbReference type="Pfam" id="PF10601"/>
    </source>
</evidence>
<dbReference type="OMA" id="NDIMFEM"/>
<dbReference type="FunFam" id="1.10.630.10:FF:000182">
    <property type="entry name" value="Cytochrome P450 3A4"/>
    <property type="match status" value="1"/>
</dbReference>
<dbReference type="InterPro" id="IPR002402">
    <property type="entry name" value="Cyt_P450_E_grp-II"/>
</dbReference>
<proteinExistence type="inferred from homology"/>
<keyword evidence="7" id="KW-0256">Endoplasmic reticulum</keyword>
<dbReference type="OrthoDB" id="2789670at2759"/>
<evidence type="ECO:0000256" key="12">
    <source>
        <dbReference type="ARBA" id="ARBA00023136"/>
    </source>
</evidence>
<name>A0A1D2MMU2_ORCCI</name>
<evidence type="ECO:0000256" key="7">
    <source>
        <dbReference type="ARBA" id="ARBA00022824"/>
    </source>
</evidence>
<organism evidence="16 17">
    <name type="scientific">Orchesella cincta</name>
    <name type="common">Springtail</name>
    <name type="synonym">Podura cincta</name>
    <dbReference type="NCBI Taxonomy" id="48709"/>
    <lineage>
        <taxon>Eukaryota</taxon>
        <taxon>Metazoa</taxon>
        <taxon>Ecdysozoa</taxon>
        <taxon>Arthropoda</taxon>
        <taxon>Hexapoda</taxon>
        <taxon>Collembola</taxon>
        <taxon>Entomobryomorpha</taxon>
        <taxon>Entomobryoidea</taxon>
        <taxon>Orchesellidae</taxon>
        <taxon>Orchesellinae</taxon>
        <taxon>Orchesella</taxon>
    </lineage>
</organism>
<dbReference type="PANTHER" id="PTHR24292:SF54">
    <property type="entry name" value="CYP9F3-RELATED"/>
    <property type="match status" value="1"/>
</dbReference>
<dbReference type="AlphaFoldDB" id="A0A1D2MMU2"/>
<feature type="transmembrane region" description="Helical" evidence="14">
    <location>
        <begin position="403"/>
        <end position="425"/>
    </location>
</feature>
<dbReference type="STRING" id="48709.A0A1D2MMU2"/>
<comment type="similarity">
    <text evidence="4">Belongs to the cytochrome P450 family.</text>
</comment>
<evidence type="ECO:0000256" key="13">
    <source>
        <dbReference type="PIRSR" id="PIRSR602402-1"/>
    </source>
</evidence>
<evidence type="ECO:0000256" key="10">
    <source>
        <dbReference type="ARBA" id="ARBA00023004"/>
    </source>
</evidence>
<keyword evidence="9" id="KW-0560">Oxidoreductase</keyword>
<dbReference type="GO" id="GO:0016705">
    <property type="term" value="F:oxidoreductase activity, acting on paired donors, with incorporation or reduction of molecular oxygen"/>
    <property type="evidence" value="ECO:0007669"/>
    <property type="project" value="InterPro"/>
</dbReference>
<dbReference type="GO" id="GO:0004497">
    <property type="term" value="F:monooxygenase activity"/>
    <property type="evidence" value="ECO:0007669"/>
    <property type="project" value="UniProtKB-KW"/>
</dbReference>
<feature type="binding site" description="axial binding residue" evidence="13">
    <location>
        <position position="548"/>
    </location>
    <ligand>
        <name>heme</name>
        <dbReference type="ChEBI" id="CHEBI:30413"/>
    </ligand>
    <ligandPart>
        <name>Fe</name>
        <dbReference type="ChEBI" id="CHEBI:18248"/>
    </ligandPart>
</feature>
<evidence type="ECO:0000256" key="2">
    <source>
        <dbReference type="ARBA" id="ARBA00004174"/>
    </source>
</evidence>
<dbReference type="GO" id="GO:0005789">
    <property type="term" value="C:endoplasmic reticulum membrane"/>
    <property type="evidence" value="ECO:0007669"/>
    <property type="project" value="UniProtKB-SubCell"/>
</dbReference>
<keyword evidence="14" id="KW-0812">Transmembrane</keyword>
<keyword evidence="14" id="KW-1133">Transmembrane helix</keyword>
<evidence type="ECO:0000256" key="8">
    <source>
        <dbReference type="ARBA" id="ARBA00022848"/>
    </source>
</evidence>
<dbReference type="Proteomes" id="UP000094527">
    <property type="component" value="Unassembled WGS sequence"/>
</dbReference>
<keyword evidence="11" id="KW-0503">Monooxygenase</keyword>
<evidence type="ECO:0000256" key="1">
    <source>
        <dbReference type="ARBA" id="ARBA00001971"/>
    </source>
</evidence>
<evidence type="ECO:0000313" key="17">
    <source>
        <dbReference type="Proteomes" id="UP000094527"/>
    </source>
</evidence>
<keyword evidence="10 13" id="KW-0408">Iron</keyword>
<feature type="domain" description="LITAF" evidence="15">
    <location>
        <begin position="50"/>
        <end position="95"/>
    </location>
</feature>
<keyword evidence="6 13" id="KW-0479">Metal-binding</keyword>
<dbReference type="SUPFAM" id="SSF48264">
    <property type="entry name" value="Cytochrome P450"/>
    <property type="match status" value="2"/>
</dbReference>
<evidence type="ECO:0000256" key="11">
    <source>
        <dbReference type="ARBA" id="ARBA00023033"/>
    </source>
</evidence>
<evidence type="ECO:0000256" key="3">
    <source>
        <dbReference type="ARBA" id="ARBA00004406"/>
    </source>
</evidence>
<dbReference type="PRINTS" id="PR00464">
    <property type="entry name" value="EP450II"/>
</dbReference>
<keyword evidence="17" id="KW-1185">Reference proteome</keyword>
<evidence type="ECO:0000256" key="6">
    <source>
        <dbReference type="ARBA" id="ARBA00022723"/>
    </source>
</evidence>
<dbReference type="InterPro" id="IPR001128">
    <property type="entry name" value="Cyt_P450"/>
</dbReference>
<dbReference type="InterPro" id="IPR006629">
    <property type="entry name" value="LITAF"/>
</dbReference>